<protein>
    <submittedName>
        <fullName evidence="3">Uncharacterized protein</fullName>
    </submittedName>
</protein>
<proteinExistence type="predicted"/>
<organism evidence="3 4">
    <name type="scientific">Knufia fluminis</name>
    <dbReference type="NCBI Taxonomy" id="191047"/>
    <lineage>
        <taxon>Eukaryota</taxon>
        <taxon>Fungi</taxon>
        <taxon>Dikarya</taxon>
        <taxon>Ascomycota</taxon>
        <taxon>Pezizomycotina</taxon>
        <taxon>Eurotiomycetes</taxon>
        <taxon>Chaetothyriomycetidae</taxon>
        <taxon>Chaetothyriales</taxon>
        <taxon>Trichomeriaceae</taxon>
        <taxon>Knufia</taxon>
    </lineage>
</organism>
<dbReference type="EMBL" id="JAKLMC020000005">
    <property type="protein sequence ID" value="KAK5956319.1"/>
    <property type="molecule type" value="Genomic_DNA"/>
</dbReference>
<dbReference type="AlphaFoldDB" id="A0AAN8EIB1"/>
<gene>
    <name evidence="3" type="ORF">OHC33_002895</name>
</gene>
<evidence type="ECO:0000313" key="4">
    <source>
        <dbReference type="Proteomes" id="UP001316803"/>
    </source>
</evidence>
<sequence length="472" mass="52197">MTKIQAMASLLPRRAPYVCKACQSTQASRAVLRAFSTSTKRSASLREQLQEREAGKAKHSVRSTQRIEDEASRTFQKAQQATSEPASVEQDGPSAPTRTIRATSSAQDVPNPQEALRDIQVEALSLLESEAIPDEAVVLGLLERARTLANVLVNTQQTEPQVPQQGTATPTKQTHKSDLFDDLSETLASQSRSPASTATTQTTPSTTTSTLPHSAHPSQSLSLPLAKTLYTLLEDPKLYISESILTHYVHTLTLLSLPQYLPKIFHLYAHKPIPKPGTSPITYNAPWSTAPKYAVSMDLVNMAMDSAIKARDMPLAISIIDTTVATPQFRRAKFIRKALLPLTAVGSVIPLSYSLSTRAAAWQLTWEPDVFFWMCIAGSSAYLGTMGALLFVTVTTWNDHHKRVRWVPGTPLGRRWAKEEERMLFDRVAGAWGFREVERHGEEGGEEWEGLREELGGRWLELDRSSLLPGML</sequence>
<keyword evidence="2" id="KW-1133">Transmembrane helix</keyword>
<feature type="region of interest" description="Disordered" evidence="1">
    <location>
        <begin position="41"/>
        <end position="112"/>
    </location>
</feature>
<feature type="compositionally biased region" description="Polar residues" evidence="1">
    <location>
        <begin position="96"/>
        <end position="110"/>
    </location>
</feature>
<reference evidence="3 4" key="1">
    <citation type="submission" date="2022-12" db="EMBL/GenBank/DDBJ databases">
        <title>Genomic features and morphological characterization of a novel Knufia sp. strain isolated from spacecraft assembly facility.</title>
        <authorList>
            <person name="Teixeira M."/>
            <person name="Chander A.M."/>
            <person name="Stajich J.E."/>
            <person name="Venkateswaran K."/>
        </authorList>
    </citation>
    <scope>NUCLEOTIDE SEQUENCE [LARGE SCALE GENOMIC DNA]</scope>
    <source>
        <strain evidence="3 4">FJI-L2-BK-P2</strain>
    </source>
</reference>
<evidence type="ECO:0000256" key="2">
    <source>
        <dbReference type="SAM" id="Phobius"/>
    </source>
</evidence>
<comment type="caution">
    <text evidence="3">The sequence shown here is derived from an EMBL/GenBank/DDBJ whole genome shotgun (WGS) entry which is preliminary data.</text>
</comment>
<feature type="transmembrane region" description="Helical" evidence="2">
    <location>
        <begin position="370"/>
        <end position="395"/>
    </location>
</feature>
<evidence type="ECO:0000256" key="1">
    <source>
        <dbReference type="SAM" id="MobiDB-lite"/>
    </source>
</evidence>
<accession>A0AAN8EIB1</accession>
<feature type="region of interest" description="Disordered" evidence="1">
    <location>
        <begin position="187"/>
        <end position="219"/>
    </location>
</feature>
<keyword evidence="2" id="KW-0472">Membrane</keyword>
<feature type="compositionally biased region" description="Low complexity" evidence="1">
    <location>
        <begin position="188"/>
        <end position="218"/>
    </location>
</feature>
<feature type="compositionally biased region" description="Polar residues" evidence="1">
    <location>
        <begin position="156"/>
        <end position="172"/>
    </location>
</feature>
<name>A0AAN8EIB1_9EURO</name>
<evidence type="ECO:0000313" key="3">
    <source>
        <dbReference type="EMBL" id="KAK5956319.1"/>
    </source>
</evidence>
<feature type="region of interest" description="Disordered" evidence="1">
    <location>
        <begin position="156"/>
        <end position="175"/>
    </location>
</feature>
<feature type="compositionally biased region" description="Polar residues" evidence="1">
    <location>
        <begin position="73"/>
        <end position="85"/>
    </location>
</feature>
<feature type="transmembrane region" description="Helical" evidence="2">
    <location>
        <begin position="338"/>
        <end position="355"/>
    </location>
</feature>
<dbReference type="Proteomes" id="UP001316803">
    <property type="component" value="Unassembled WGS sequence"/>
</dbReference>
<keyword evidence="2" id="KW-0812">Transmembrane</keyword>
<keyword evidence="4" id="KW-1185">Reference proteome</keyword>